<dbReference type="InterPro" id="IPR015955">
    <property type="entry name" value="Lactate_DH/Glyco_Ohase_4_C"/>
</dbReference>
<feature type="binding site" evidence="8">
    <location>
        <position position="194"/>
    </location>
    <ligand>
        <name>Mn(2+)</name>
        <dbReference type="ChEBI" id="CHEBI:29035"/>
    </ligand>
</feature>
<dbReference type="InterPro" id="IPR036291">
    <property type="entry name" value="NAD(P)-bd_dom_sf"/>
</dbReference>
<evidence type="ECO:0000256" key="9">
    <source>
        <dbReference type="PIRSR" id="PIRSR601088-4"/>
    </source>
</evidence>
<comment type="caution">
    <text evidence="12">The sequence shown here is derived from an EMBL/GenBank/DDBJ whole genome shotgun (WGS) entry which is preliminary data.</text>
</comment>
<keyword evidence="8" id="KW-0170">Cobalt</keyword>
<dbReference type="GO" id="GO:0005975">
    <property type="term" value="P:carbohydrate metabolic process"/>
    <property type="evidence" value="ECO:0007669"/>
    <property type="project" value="InterPro"/>
</dbReference>
<dbReference type="Gene3D" id="3.90.110.10">
    <property type="entry name" value="Lactate dehydrogenase/glycoside hydrolase, family 4, C-terminal"/>
    <property type="match status" value="1"/>
</dbReference>
<evidence type="ECO:0000256" key="3">
    <source>
        <dbReference type="ARBA" id="ARBA00022801"/>
    </source>
</evidence>
<feature type="domain" description="Glycosyl hydrolase family 4 C-terminal" evidence="11">
    <location>
        <begin position="190"/>
        <end position="396"/>
    </location>
</feature>
<evidence type="ECO:0000256" key="5">
    <source>
        <dbReference type="ARBA" id="ARBA00023211"/>
    </source>
</evidence>
<protein>
    <submittedName>
        <fullName evidence="12">6-phospho-beta-glucosidase</fullName>
    </submittedName>
</protein>
<dbReference type="GO" id="GO:0046872">
    <property type="term" value="F:metal ion binding"/>
    <property type="evidence" value="ECO:0007669"/>
    <property type="project" value="UniProtKB-KW"/>
</dbReference>
<evidence type="ECO:0000256" key="10">
    <source>
        <dbReference type="RuleBase" id="RU361152"/>
    </source>
</evidence>
<feature type="binding site" evidence="7">
    <location>
        <position position="90"/>
    </location>
    <ligand>
        <name>substrate</name>
    </ligand>
</feature>
<dbReference type="InterPro" id="IPR001088">
    <property type="entry name" value="Glyco_hydro_4"/>
</dbReference>
<dbReference type="PRINTS" id="PR00732">
    <property type="entry name" value="GLHYDRLASE4"/>
</dbReference>
<keyword evidence="2 8" id="KW-0479">Metal-binding</keyword>
<keyword evidence="8" id="KW-0408">Iron</keyword>
<name>A0A6G4AGN1_9ACTN</name>
<feature type="site" description="Increases basicity of active site Tyr" evidence="9">
    <location>
        <position position="106"/>
    </location>
</feature>
<dbReference type="Pfam" id="PF02056">
    <property type="entry name" value="Glyco_hydro_4"/>
    <property type="match status" value="1"/>
</dbReference>
<dbReference type="GO" id="GO:0004553">
    <property type="term" value="F:hydrolase activity, hydrolyzing O-glycosyl compounds"/>
    <property type="evidence" value="ECO:0007669"/>
    <property type="project" value="InterPro"/>
</dbReference>
<dbReference type="EMBL" id="JAAIKT010000021">
    <property type="protein sequence ID" value="NEW72402.1"/>
    <property type="molecule type" value="Genomic_DNA"/>
</dbReference>
<proteinExistence type="inferred from homology"/>
<dbReference type="PANTHER" id="PTHR32092">
    <property type="entry name" value="6-PHOSPHO-BETA-GLUCOSIDASE-RELATED"/>
    <property type="match status" value="1"/>
</dbReference>
<sequence length="420" mass="45441">MKLAVVGGGSTYTPELIDGFARLRDVLPLEELVLIDPAADRLELVGGLARRIFAKQGHPGTISWTDDLDAGVDGADAVLLQLRVGGQAARNQDETWPLECGCVGQETTGAGGLAKALRTVPVVLDIAERVRRRNPDAWIVDFTNPVGIVTRALLTAGHRAVGLCNVAIGFQRKFARLLGVEPGEVTLEHVGLNHLTWERAVRVGGTDGEDVLPKLLAEHGEAIAEDLRMPRTLVSRLGVVPSYYLRYYYQHDAVVRELRSKPSRAAEVAAIERELLEMYGDPALDEKPELLGKRGGAFYSEAAVDLTSSLLGNTGEVRIVNTFNEGTLPFLPDDAVIEVPAAVNAQGAKPLPVRPLEPLFAGLVANVTAYEHLALEAALKGGRERVFQALLAHPLIGQIEYAEKLTDDLIAHNREHLAWA</sequence>
<dbReference type="Pfam" id="PF11975">
    <property type="entry name" value="Glyco_hydro_4C"/>
    <property type="match status" value="1"/>
</dbReference>
<dbReference type="Gene3D" id="3.40.50.720">
    <property type="entry name" value="NAD(P)-binding Rossmann-like Domain"/>
    <property type="match status" value="1"/>
</dbReference>
<gene>
    <name evidence="12" type="ORF">G4H13_18815</name>
</gene>
<dbReference type="AlphaFoldDB" id="A0A6G4AGN1"/>
<evidence type="ECO:0000256" key="8">
    <source>
        <dbReference type="PIRSR" id="PIRSR601088-3"/>
    </source>
</evidence>
<dbReference type="InterPro" id="IPR022616">
    <property type="entry name" value="Glyco_hydro_4_C"/>
</dbReference>
<dbReference type="GO" id="GO:0016616">
    <property type="term" value="F:oxidoreductase activity, acting on the CH-OH group of donors, NAD or NADP as acceptor"/>
    <property type="evidence" value="ECO:0007669"/>
    <property type="project" value="InterPro"/>
</dbReference>
<comment type="similarity">
    <text evidence="1 10">Belongs to the glycosyl hydrolase 4 family.</text>
</comment>
<dbReference type="CDD" id="cd05296">
    <property type="entry name" value="GH4_P_beta_glucosidase"/>
    <property type="match status" value="1"/>
</dbReference>
<keyword evidence="3 10" id="KW-0378">Hydrolase</keyword>
<comment type="cofactor">
    <cofactor evidence="10">
        <name>NAD(+)</name>
        <dbReference type="ChEBI" id="CHEBI:57540"/>
    </cofactor>
    <text evidence="10">Binds 1 NAD(+) per subunit.</text>
</comment>
<evidence type="ECO:0000256" key="1">
    <source>
        <dbReference type="ARBA" id="ARBA00010141"/>
    </source>
</evidence>
<organism evidence="12 13">
    <name type="scientific">Streptomyces rhizosphaericus</name>
    <dbReference type="NCBI Taxonomy" id="114699"/>
    <lineage>
        <taxon>Bacteria</taxon>
        <taxon>Bacillati</taxon>
        <taxon>Actinomycetota</taxon>
        <taxon>Actinomycetes</taxon>
        <taxon>Kitasatosporales</taxon>
        <taxon>Streptomycetaceae</taxon>
        <taxon>Streptomyces</taxon>
        <taxon>Streptomyces violaceusniger group</taxon>
    </lineage>
</organism>
<evidence type="ECO:0000259" key="11">
    <source>
        <dbReference type="Pfam" id="PF11975"/>
    </source>
</evidence>
<keyword evidence="6 10" id="KW-0326">Glycosidase</keyword>
<feature type="binding site" evidence="7">
    <location>
        <position position="144"/>
    </location>
    <ligand>
        <name>substrate</name>
    </ligand>
</feature>
<reference evidence="12" key="1">
    <citation type="submission" date="2020-02" db="EMBL/GenBank/DDBJ databases">
        <title>A new Streptomyces sp. for controlling soil-borne diseases.</title>
        <authorList>
            <person name="Li X."/>
            <person name="Tian Y."/>
            <person name="Gao K."/>
        </authorList>
    </citation>
    <scope>NUCLEOTIDE SEQUENCE [LARGE SCALE GENOMIC DNA]</scope>
    <source>
        <strain evidence="12">0250</strain>
    </source>
</reference>
<evidence type="ECO:0000256" key="2">
    <source>
        <dbReference type="ARBA" id="ARBA00022723"/>
    </source>
</evidence>
<evidence type="ECO:0000256" key="6">
    <source>
        <dbReference type="ARBA" id="ARBA00023295"/>
    </source>
</evidence>
<evidence type="ECO:0000313" key="12">
    <source>
        <dbReference type="EMBL" id="NEW72402.1"/>
    </source>
</evidence>
<keyword evidence="13" id="KW-1185">Reference proteome</keyword>
<evidence type="ECO:0000256" key="4">
    <source>
        <dbReference type="ARBA" id="ARBA00023027"/>
    </source>
</evidence>
<dbReference type="RefSeq" id="WP_164428794.1">
    <property type="nucleotide sequence ID" value="NZ_JAAIKT010000021.1"/>
</dbReference>
<keyword evidence="4 10" id="KW-0520">NAD</keyword>
<feature type="binding site" evidence="7">
    <location>
        <position position="264"/>
    </location>
    <ligand>
        <name>substrate</name>
    </ligand>
</feature>
<dbReference type="SUPFAM" id="SSF56327">
    <property type="entry name" value="LDH C-terminal domain-like"/>
    <property type="match status" value="1"/>
</dbReference>
<keyword evidence="5 8" id="KW-0464">Manganese</keyword>
<dbReference type="Proteomes" id="UP000476310">
    <property type="component" value="Unassembled WGS sequence"/>
</dbReference>
<keyword evidence="8" id="KW-0533">Nickel</keyword>
<feature type="binding site" evidence="8">
    <location>
        <position position="164"/>
    </location>
    <ligand>
        <name>Mn(2+)</name>
        <dbReference type="ChEBI" id="CHEBI:29035"/>
    </ligand>
</feature>
<dbReference type="PANTHER" id="PTHR32092:SF5">
    <property type="entry name" value="6-PHOSPHO-BETA-GLUCOSIDASE"/>
    <property type="match status" value="1"/>
</dbReference>
<evidence type="ECO:0000313" key="13">
    <source>
        <dbReference type="Proteomes" id="UP000476310"/>
    </source>
</evidence>
<dbReference type="SUPFAM" id="SSF51735">
    <property type="entry name" value="NAD(P)-binding Rossmann-fold domains"/>
    <property type="match status" value="1"/>
</dbReference>
<accession>A0A6G4AGN1</accession>
<evidence type="ECO:0000256" key="7">
    <source>
        <dbReference type="PIRSR" id="PIRSR601088-2"/>
    </source>
</evidence>